<evidence type="ECO:0000313" key="2">
    <source>
        <dbReference type="EMBL" id="MBB5149379.1"/>
    </source>
</evidence>
<dbReference type="PANTHER" id="PTHR41878">
    <property type="entry name" value="LEXA REPRESSOR-RELATED"/>
    <property type="match status" value="1"/>
</dbReference>
<evidence type="ECO:0000259" key="1">
    <source>
        <dbReference type="Pfam" id="PF07929"/>
    </source>
</evidence>
<evidence type="ECO:0000313" key="3">
    <source>
        <dbReference type="Proteomes" id="UP000557217"/>
    </source>
</evidence>
<protein>
    <recommendedName>
        <fullName evidence="1">Plasmid pRiA4b Orf3-like domain-containing protein</fullName>
    </recommendedName>
</protein>
<dbReference type="InterPro" id="IPR004027">
    <property type="entry name" value="SEC_C_motif"/>
</dbReference>
<proteinExistence type="predicted"/>
<dbReference type="RefSeq" id="WP_168412467.1">
    <property type="nucleotide sequence ID" value="NZ_JAAXPW010000021.1"/>
</dbReference>
<dbReference type="Proteomes" id="UP000557217">
    <property type="component" value="Unassembled WGS sequence"/>
</dbReference>
<comment type="caution">
    <text evidence="2">The sequence shown here is derived from an EMBL/GenBank/DDBJ whole genome shotgun (WGS) entry which is preliminary data.</text>
</comment>
<dbReference type="AlphaFoldDB" id="A0A840PSC7"/>
<dbReference type="Pfam" id="PF02810">
    <property type="entry name" value="SEC-C"/>
    <property type="match status" value="1"/>
</dbReference>
<organism evidence="2 3">
    <name type="scientific">Ureibacillus thermosphaericus</name>
    <dbReference type="NCBI Taxonomy" id="51173"/>
    <lineage>
        <taxon>Bacteria</taxon>
        <taxon>Bacillati</taxon>
        <taxon>Bacillota</taxon>
        <taxon>Bacilli</taxon>
        <taxon>Bacillales</taxon>
        <taxon>Caryophanaceae</taxon>
        <taxon>Ureibacillus</taxon>
    </lineage>
</organism>
<dbReference type="PANTHER" id="PTHR41878:SF1">
    <property type="entry name" value="TNPR PROTEIN"/>
    <property type="match status" value="1"/>
</dbReference>
<name>A0A840PSC7_URETH</name>
<dbReference type="Gene3D" id="3.10.450.50">
    <property type="match status" value="1"/>
</dbReference>
<dbReference type="Pfam" id="PF07929">
    <property type="entry name" value="PRiA4_ORF3"/>
    <property type="match status" value="1"/>
</dbReference>
<feature type="domain" description="Plasmid pRiA4b Orf3-like" evidence="1">
    <location>
        <begin position="3"/>
        <end position="177"/>
    </location>
</feature>
<dbReference type="EMBL" id="JACHGZ010000020">
    <property type="protein sequence ID" value="MBB5149379.1"/>
    <property type="molecule type" value="Genomic_DNA"/>
</dbReference>
<reference evidence="2 3" key="1">
    <citation type="submission" date="2020-08" db="EMBL/GenBank/DDBJ databases">
        <title>Genomic Encyclopedia of Type Strains, Phase IV (KMG-IV): sequencing the most valuable type-strain genomes for metagenomic binning, comparative biology and taxonomic classification.</title>
        <authorList>
            <person name="Goeker M."/>
        </authorList>
    </citation>
    <scope>NUCLEOTIDE SEQUENCE [LARGE SCALE GENOMIC DNA]</scope>
    <source>
        <strain evidence="2 3">DSM 10633</strain>
    </source>
</reference>
<accession>A0A840PSC7</accession>
<dbReference type="InterPro" id="IPR012912">
    <property type="entry name" value="Plasmid_pRiA4b_Orf3-like"/>
</dbReference>
<dbReference type="SUPFAM" id="SSF159941">
    <property type="entry name" value="MM3350-like"/>
    <property type="match status" value="1"/>
</dbReference>
<gene>
    <name evidence="2" type="ORF">HNR36_001769</name>
</gene>
<keyword evidence="3" id="KW-1185">Reference proteome</keyword>
<dbReference type="InterPro" id="IPR024047">
    <property type="entry name" value="MM3350-like_sf"/>
</dbReference>
<dbReference type="SUPFAM" id="SSF103642">
    <property type="entry name" value="Sec-C motif"/>
    <property type="match status" value="1"/>
</dbReference>
<sequence>MRAYILKLTFEGIKPEVWRKVIIPVGATFNRLHETIQYVTNFKSYMEPYHHFCFPLEDVMITNNEELIEQKELNGKKVKQPSRIKIDQYIEKNGKILYQYDFGDNWEITITLEDTVDDYYFGYPTLLDGGGMAPPEDVGGPVGYMNFLEIIHDPTHPQYTSTREWAESVGYKPLNIDHINSLLKHVKFKKTEWEHIHHENYLIISDKYRGSEVIDPEKVANKELIYDYIVSCTNLYGIVPNYKVIHIYNLQNKPKITSKELQAITTDSKYKKLLEEANVVVKLDRFIHKTLEENNITEKLEQLVVGKPFYIPEKEELLRYKDEFYYEETKYHRELIKILERVEGLESRLIQELVDDFVWKIKVMNYKFNIIMREFLNQFVFENVNQVNEITRVIFSIANTTRLWDNRGYTPKELTDLSKPKQTKVVVGAKIGRNDPCHCGSGKKYKKCCGR</sequence>
<dbReference type="Gene3D" id="3.10.290.30">
    <property type="entry name" value="MM3350-like"/>
    <property type="match status" value="1"/>
</dbReference>